<accession>A0A2P8CT56</accession>
<dbReference type="Proteomes" id="UP000240572">
    <property type="component" value="Unassembled WGS sequence"/>
</dbReference>
<reference evidence="1 2" key="1">
    <citation type="submission" date="2018-03" db="EMBL/GenBank/DDBJ databases">
        <title>Genomic Encyclopedia of Type Strains, Phase III (KMG-III): the genomes of soil and plant-associated and newly described type strains.</title>
        <authorList>
            <person name="Whitman W."/>
        </authorList>
    </citation>
    <scope>NUCLEOTIDE SEQUENCE [LARGE SCALE GENOMIC DNA]</scope>
    <source>
        <strain evidence="1 2">CGMCC 1.12700</strain>
    </source>
</reference>
<sequence length="402" mass="44128">MTNFVPVCLLILERDMKQRATTILLLCLAFGTRAQSEAYLSGSGRGILQLMADNNCKELHYTATVRPAEQSVYTLCGKTTTAMHQLLEYSGAFQHHIHQRGGPGASRNLNVRTTGDTLPDAGKARREIELMASGTDSLHAIVSTYTTGTWDQKGAQERYVGLDFTEMRNENGPRSYTDRKIGAYFTLNIRSVLFPTADSTGTEALKQCFLNPDRDGNALFSCAAADQVTIIEQALLLPSGEPGVHRYTCYVLTGTRAQVDSLQKAIVMSPQSDVIVGQRLRWDLVLVKNSRTVQGKVKTEKGATVIYDLLHGQQYNAVVQGKQQKTLTVTNTGGINRSQLERYVSRVPATAMSVTEAAPSAPVSYAIRKTKERLSVDRASDNSGLVLPPVVLMYLSDDLKPY</sequence>
<name>A0A2P8CT56_9BACT</name>
<proteinExistence type="predicted"/>
<dbReference type="AlphaFoldDB" id="A0A2P8CT56"/>
<dbReference type="EMBL" id="PYGD01000015">
    <property type="protein sequence ID" value="PSK88148.1"/>
    <property type="molecule type" value="Genomic_DNA"/>
</dbReference>
<gene>
    <name evidence="1" type="ORF">B0I18_11542</name>
</gene>
<keyword evidence="2" id="KW-1185">Reference proteome</keyword>
<protein>
    <submittedName>
        <fullName evidence="1">Uncharacterized protein</fullName>
    </submittedName>
</protein>
<organism evidence="1 2">
    <name type="scientific">Taibaiella chishuiensis</name>
    <dbReference type="NCBI Taxonomy" id="1434707"/>
    <lineage>
        <taxon>Bacteria</taxon>
        <taxon>Pseudomonadati</taxon>
        <taxon>Bacteroidota</taxon>
        <taxon>Chitinophagia</taxon>
        <taxon>Chitinophagales</taxon>
        <taxon>Chitinophagaceae</taxon>
        <taxon>Taibaiella</taxon>
    </lineage>
</organism>
<evidence type="ECO:0000313" key="2">
    <source>
        <dbReference type="Proteomes" id="UP000240572"/>
    </source>
</evidence>
<comment type="caution">
    <text evidence="1">The sequence shown here is derived from an EMBL/GenBank/DDBJ whole genome shotgun (WGS) entry which is preliminary data.</text>
</comment>
<evidence type="ECO:0000313" key="1">
    <source>
        <dbReference type="EMBL" id="PSK88148.1"/>
    </source>
</evidence>